<dbReference type="PANTHER" id="PTHR43591:SF24">
    <property type="entry name" value="2-METHOXY-6-POLYPRENYL-1,4-BENZOQUINOL METHYLASE, MITOCHONDRIAL"/>
    <property type="match status" value="1"/>
</dbReference>
<dbReference type="InterPro" id="IPR029063">
    <property type="entry name" value="SAM-dependent_MTases_sf"/>
</dbReference>
<reference evidence="1 2" key="1">
    <citation type="journal article" date="2024" name="Commun. Biol.">
        <title>Comparative genomic analysis of thermophilic fungi reveals convergent evolutionary adaptations and gene losses.</title>
        <authorList>
            <person name="Steindorff A.S."/>
            <person name="Aguilar-Pontes M.V."/>
            <person name="Robinson A.J."/>
            <person name="Andreopoulos B."/>
            <person name="LaButti K."/>
            <person name="Kuo A."/>
            <person name="Mondo S."/>
            <person name="Riley R."/>
            <person name="Otillar R."/>
            <person name="Haridas S."/>
            <person name="Lipzen A."/>
            <person name="Grimwood J."/>
            <person name="Schmutz J."/>
            <person name="Clum A."/>
            <person name="Reid I.D."/>
            <person name="Moisan M.C."/>
            <person name="Butler G."/>
            <person name="Nguyen T.T.M."/>
            <person name="Dewar K."/>
            <person name="Conant G."/>
            <person name="Drula E."/>
            <person name="Henrissat B."/>
            <person name="Hansel C."/>
            <person name="Singer S."/>
            <person name="Hutchinson M.I."/>
            <person name="de Vries R.P."/>
            <person name="Natvig D.O."/>
            <person name="Powell A.J."/>
            <person name="Tsang A."/>
            <person name="Grigoriev I.V."/>
        </authorList>
    </citation>
    <scope>NUCLEOTIDE SEQUENCE [LARGE SCALE GENOMIC DNA]</scope>
    <source>
        <strain evidence="1 2">CBS 494.80</strain>
    </source>
</reference>
<dbReference type="Gene3D" id="3.40.50.150">
    <property type="entry name" value="Vaccinia Virus protein VP39"/>
    <property type="match status" value="1"/>
</dbReference>
<organism evidence="1 2">
    <name type="scientific">Oculimacula yallundae</name>
    <dbReference type="NCBI Taxonomy" id="86028"/>
    <lineage>
        <taxon>Eukaryota</taxon>
        <taxon>Fungi</taxon>
        <taxon>Dikarya</taxon>
        <taxon>Ascomycota</taxon>
        <taxon>Pezizomycotina</taxon>
        <taxon>Leotiomycetes</taxon>
        <taxon>Helotiales</taxon>
        <taxon>Ploettnerulaceae</taxon>
        <taxon>Oculimacula</taxon>
    </lineage>
</organism>
<gene>
    <name evidence="1" type="ORF">VTL71DRAFT_12493</name>
</gene>
<evidence type="ECO:0008006" key="3">
    <source>
        <dbReference type="Google" id="ProtNLM"/>
    </source>
</evidence>
<name>A0ABR4CPJ4_9HELO</name>
<dbReference type="Pfam" id="PF13489">
    <property type="entry name" value="Methyltransf_23"/>
    <property type="match status" value="1"/>
</dbReference>
<proteinExistence type="predicted"/>
<dbReference type="PANTHER" id="PTHR43591">
    <property type="entry name" value="METHYLTRANSFERASE"/>
    <property type="match status" value="1"/>
</dbReference>
<dbReference type="CDD" id="cd02440">
    <property type="entry name" value="AdoMet_MTases"/>
    <property type="match status" value="1"/>
</dbReference>
<evidence type="ECO:0000313" key="1">
    <source>
        <dbReference type="EMBL" id="KAL2071258.1"/>
    </source>
</evidence>
<accession>A0ABR4CPJ4</accession>
<dbReference type="SUPFAM" id="SSF53335">
    <property type="entry name" value="S-adenosyl-L-methionine-dependent methyltransferases"/>
    <property type="match status" value="1"/>
</dbReference>
<comment type="caution">
    <text evidence="1">The sequence shown here is derived from an EMBL/GenBank/DDBJ whole genome shotgun (WGS) entry which is preliminary data.</text>
</comment>
<protein>
    <recommendedName>
        <fullName evidence="3">S-adenosyl-L-methionine-dependent methyltransferase</fullName>
    </recommendedName>
</protein>
<evidence type="ECO:0000313" key="2">
    <source>
        <dbReference type="Proteomes" id="UP001595075"/>
    </source>
</evidence>
<keyword evidence="2" id="KW-1185">Reference proteome</keyword>
<dbReference type="EMBL" id="JAZHXI010000005">
    <property type="protein sequence ID" value="KAL2071258.1"/>
    <property type="molecule type" value="Genomic_DNA"/>
</dbReference>
<dbReference type="Proteomes" id="UP001595075">
    <property type="component" value="Unassembled WGS sequence"/>
</dbReference>
<sequence>MASADTNEDVTAIEDVAQDPSANTIVLSIPVSDIVENADVPVPVPAPDLPPAGAVPAPVTAQLGAIEFDVRVFLQAVRNLITIHVLNLKRTLKDLITILLSGTMLHIVWKYAFSFTSYKDIWLTYTQQNGRRYHAYKEGNYLLPNDESEQDRLDLHHHIFNLVAEGKLVYAPIENPSRVLDLGTGTGIWAIDFADQYPGSYVLGTDLSPIQPSWVPPNLEFLVDDMEDVWGHKPFSFIHLRCLAGSLKDWPRLLEQAYENLEPGGWFEIVEFQMDIRDQRDPDAEGPGMPNLPDSKSITMWVRGLHQAAEMIGRTFEVAEHCKRWMEEVGFERVVEQRIKVPLGPWAKNRRQKEIGLYQQQNMLDASSAYGAAHFTRVLGWSNDEFSILSAGVRNEMKDRSGQLYSNLYVVYGRKPKSEVADANQDDAAD</sequence>